<reference evidence="1" key="1">
    <citation type="journal article" date="2014" name="Front. Microbiol.">
        <title>High frequency of phylogenetically diverse reductive dehalogenase-homologous genes in deep subseafloor sedimentary metagenomes.</title>
        <authorList>
            <person name="Kawai M."/>
            <person name="Futagami T."/>
            <person name="Toyoda A."/>
            <person name="Takaki Y."/>
            <person name="Nishi S."/>
            <person name="Hori S."/>
            <person name="Arai W."/>
            <person name="Tsubouchi T."/>
            <person name="Morono Y."/>
            <person name="Uchiyama I."/>
            <person name="Ito T."/>
            <person name="Fujiyama A."/>
            <person name="Inagaki F."/>
            <person name="Takami H."/>
        </authorList>
    </citation>
    <scope>NUCLEOTIDE SEQUENCE</scope>
    <source>
        <strain evidence="1">Expedition CK06-06</strain>
    </source>
</reference>
<sequence>MSYTFEQALHAFKNDKIRELSQDEMGLRFLKLRSLSRREQMNRLLLDHGNLLPDLRGNDYLRHIFDSDITDEQIEQTINSIY</sequence>
<evidence type="ECO:0000313" key="1">
    <source>
        <dbReference type="EMBL" id="GAJ17839.1"/>
    </source>
</evidence>
<dbReference type="EMBL" id="BARW01037753">
    <property type="protein sequence ID" value="GAJ17839.1"/>
    <property type="molecule type" value="Genomic_DNA"/>
</dbReference>
<organism evidence="1">
    <name type="scientific">marine sediment metagenome</name>
    <dbReference type="NCBI Taxonomy" id="412755"/>
    <lineage>
        <taxon>unclassified sequences</taxon>
        <taxon>metagenomes</taxon>
        <taxon>ecological metagenomes</taxon>
    </lineage>
</organism>
<comment type="caution">
    <text evidence="1">The sequence shown here is derived from an EMBL/GenBank/DDBJ whole genome shotgun (WGS) entry which is preliminary data.</text>
</comment>
<protein>
    <submittedName>
        <fullName evidence="1">Uncharacterized protein</fullName>
    </submittedName>
</protein>
<accession>X1UJZ6</accession>
<gene>
    <name evidence="1" type="ORF">S12H4_58192</name>
</gene>
<dbReference type="AlphaFoldDB" id="X1UJZ6"/>
<feature type="non-terminal residue" evidence="1">
    <location>
        <position position="82"/>
    </location>
</feature>
<name>X1UJZ6_9ZZZZ</name>
<proteinExistence type="predicted"/>